<dbReference type="PROSITE" id="PS51750">
    <property type="entry name" value="BRO_N"/>
    <property type="match status" value="1"/>
</dbReference>
<gene>
    <name evidence="2" type="ORF">R4146_07555</name>
</gene>
<dbReference type="Pfam" id="PF02498">
    <property type="entry name" value="Bro-N"/>
    <property type="match status" value="1"/>
</dbReference>
<accession>A0ABU8SM66</accession>
<reference evidence="2 3" key="1">
    <citation type="submission" date="2023-10" db="EMBL/GenBank/DDBJ databases">
        <title>Nicoliella lavandulae sp. nov. isolated from Lavandula angustifolia flowers.</title>
        <authorList>
            <person name="Alcantara C."/>
            <person name="Zuniga M."/>
            <person name="Landete J.M."/>
            <person name="Monedero V."/>
        </authorList>
    </citation>
    <scope>NUCLEOTIDE SEQUENCE [LARGE SCALE GENOMIC DNA]</scope>
    <source>
        <strain evidence="2 3">Es01</strain>
    </source>
</reference>
<feature type="domain" description="Bro-N" evidence="1">
    <location>
        <begin position="1"/>
        <end position="37"/>
    </location>
</feature>
<keyword evidence="3" id="KW-1185">Reference proteome</keyword>
<evidence type="ECO:0000259" key="1">
    <source>
        <dbReference type="PROSITE" id="PS51750"/>
    </source>
</evidence>
<evidence type="ECO:0000313" key="2">
    <source>
        <dbReference type="EMBL" id="MEJ6400996.1"/>
    </source>
</evidence>
<comment type="caution">
    <text evidence="2">The sequence shown here is derived from an EMBL/GenBank/DDBJ whole genome shotgun (WGS) entry which is preliminary data.</text>
</comment>
<dbReference type="Proteomes" id="UP001370590">
    <property type="component" value="Unassembled WGS sequence"/>
</dbReference>
<dbReference type="InterPro" id="IPR005039">
    <property type="entry name" value="Ant_C"/>
</dbReference>
<dbReference type="EMBL" id="JAWMWH010000003">
    <property type="protein sequence ID" value="MEJ6400996.1"/>
    <property type="molecule type" value="Genomic_DNA"/>
</dbReference>
<name>A0ABU8SM66_9LACO</name>
<protein>
    <submittedName>
        <fullName evidence="2">Phage antirepressor KilAC domain-containing protein</fullName>
    </submittedName>
</protein>
<organism evidence="2 3">
    <name type="scientific">Nicoliella lavandulae</name>
    <dbReference type="NCBI Taxonomy" id="3082954"/>
    <lineage>
        <taxon>Bacteria</taxon>
        <taxon>Bacillati</taxon>
        <taxon>Bacillota</taxon>
        <taxon>Bacilli</taxon>
        <taxon>Lactobacillales</taxon>
        <taxon>Lactobacillaceae</taxon>
        <taxon>Nicoliella</taxon>
    </lineage>
</organism>
<proteinExistence type="predicted"/>
<dbReference type="InterPro" id="IPR003497">
    <property type="entry name" value="BRO_N_domain"/>
</dbReference>
<dbReference type="Pfam" id="PF03374">
    <property type="entry name" value="ANT"/>
    <property type="match status" value="1"/>
</dbReference>
<evidence type="ECO:0000313" key="3">
    <source>
        <dbReference type="Proteomes" id="UP001370590"/>
    </source>
</evidence>
<sequence length="147" mass="17470">MNESGMYSLILSSKLPSAREFKRWVTSVVLPQIRKTGSYHQESPVPVDEEHFGEFADRLPKNFHQALLQMADMEDEIQYYKPRAKRFDLYMSSRFYWTTTQIAENYGLSARELNNLLHQFGVQYKQGERWYLYAQYKGNGSKWKTLH</sequence>